<dbReference type="Gene3D" id="1.10.630.10">
    <property type="entry name" value="Cytochrome P450"/>
    <property type="match status" value="1"/>
</dbReference>
<dbReference type="AlphaFoldDB" id="A0A5J4JGR9"/>
<dbReference type="GO" id="GO:0005506">
    <property type="term" value="F:iron ion binding"/>
    <property type="evidence" value="ECO:0007669"/>
    <property type="project" value="InterPro"/>
</dbReference>
<dbReference type="SUPFAM" id="SSF48264">
    <property type="entry name" value="Cytochrome P450"/>
    <property type="match status" value="1"/>
</dbReference>
<dbReference type="PRINTS" id="PR00463">
    <property type="entry name" value="EP450I"/>
</dbReference>
<comment type="cofactor">
    <cofactor evidence="1 8">
        <name>heme</name>
        <dbReference type="ChEBI" id="CHEBI:30413"/>
    </cofactor>
</comment>
<protein>
    <submittedName>
        <fullName evidence="9">Fatty-acid peroxygenase</fullName>
    </submittedName>
</protein>
<dbReference type="RefSeq" id="WP_151679645.1">
    <property type="nucleotide sequence ID" value="NZ_BKZQ01000009.1"/>
</dbReference>
<organism evidence="9 10">
    <name type="scientific">Weizmannia acidilactici</name>
    <dbReference type="NCBI Taxonomy" id="2607726"/>
    <lineage>
        <taxon>Bacteria</taxon>
        <taxon>Bacillati</taxon>
        <taxon>Bacillota</taxon>
        <taxon>Bacilli</taxon>
        <taxon>Bacillales</taxon>
        <taxon>Bacillaceae</taxon>
        <taxon>Heyndrickxia</taxon>
    </lineage>
</organism>
<evidence type="ECO:0000256" key="7">
    <source>
        <dbReference type="ARBA" id="ARBA00023033"/>
    </source>
</evidence>
<dbReference type="PANTHER" id="PTHR24286:SF24">
    <property type="entry name" value="LANOSTEROL 14-ALPHA DEMETHYLASE"/>
    <property type="match status" value="1"/>
</dbReference>
<gene>
    <name evidence="9" type="primary">cypC</name>
    <name evidence="9" type="ORF">BpJC7_09500</name>
</gene>
<evidence type="ECO:0000256" key="8">
    <source>
        <dbReference type="PIRSR" id="PIRSR602401-1"/>
    </source>
</evidence>
<dbReference type="InterPro" id="IPR002401">
    <property type="entry name" value="Cyt_P450_E_grp-I"/>
</dbReference>
<keyword evidence="4 8" id="KW-0479">Metal-binding</keyword>
<evidence type="ECO:0000256" key="2">
    <source>
        <dbReference type="ARBA" id="ARBA00010617"/>
    </source>
</evidence>
<evidence type="ECO:0000256" key="1">
    <source>
        <dbReference type="ARBA" id="ARBA00001971"/>
    </source>
</evidence>
<comment type="caution">
    <text evidence="9">The sequence shown here is derived from an EMBL/GenBank/DDBJ whole genome shotgun (WGS) entry which is preliminary data.</text>
</comment>
<dbReference type="InterPro" id="IPR001128">
    <property type="entry name" value="Cyt_P450"/>
</dbReference>
<dbReference type="Pfam" id="PF00067">
    <property type="entry name" value="p450"/>
    <property type="match status" value="1"/>
</dbReference>
<evidence type="ECO:0000256" key="6">
    <source>
        <dbReference type="ARBA" id="ARBA00023004"/>
    </source>
</evidence>
<accession>A0A5J4JGR9</accession>
<dbReference type="Proteomes" id="UP000391919">
    <property type="component" value="Unassembled WGS sequence"/>
</dbReference>
<proteinExistence type="inferred from homology"/>
<feature type="binding site" description="axial binding residue" evidence="8">
    <location>
        <position position="363"/>
    </location>
    <ligand>
        <name>heme</name>
        <dbReference type="ChEBI" id="CHEBI:30413"/>
    </ligand>
    <ligandPart>
        <name>Fe</name>
        <dbReference type="ChEBI" id="CHEBI:18248"/>
    </ligandPart>
</feature>
<dbReference type="GO" id="GO:0016125">
    <property type="term" value="P:sterol metabolic process"/>
    <property type="evidence" value="ECO:0007669"/>
    <property type="project" value="TreeGrafter"/>
</dbReference>
<dbReference type="EMBL" id="BKZQ01000009">
    <property type="protein sequence ID" value="GER69647.1"/>
    <property type="molecule type" value="Genomic_DNA"/>
</dbReference>
<evidence type="ECO:0000256" key="4">
    <source>
        <dbReference type="ARBA" id="ARBA00022723"/>
    </source>
</evidence>
<evidence type="ECO:0000256" key="3">
    <source>
        <dbReference type="ARBA" id="ARBA00022617"/>
    </source>
</evidence>
<dbReference type="CDD" id="cd11067">
    <property type="entry name" value="CYP152"/>
    <property type="match status" value="1"/>
</dbReference>
<dbReference type="GO" id="GO:0004497">
    <property type="term" value="F:monooxygenase activity"/>
    <property type="evidence" value="ECO:0007669"/>
    <property type="project" value="UniProtKB-KW"/>
</dbReference>
<evidence type="ECO:0000313" key="10">
    <source>
        <dbReference type="Proteomes" id="UP000391919"/>
    </source>
</evidence>
<evidence type="ECO:0000313" key="9">
    <source>
        <dbReference type="EMBL" id="GER69647.1"/>
    </source>
</evidence>
<keyword evidence="5" id="KW-0560">Oxidoreductase</keyword>
<keyword evidence="7" id="KW-0503">Monooxygenase</keyword>
<comment type="similarity">
    <text evidence="2">Belongs to the cytochrome P450 family.</text>
</comment>
<dbReference type="GO" id="GO:0020037">
    <property type="term" value="F:heme binding"/>
    <property type="evidence" value="ECO:0007669"/>
    <property type="project" value="InterPro"/>
</dbReference>
<keyword evidence="10" id="KW-1185">Reference proteome</keyword>
<dbReference type="GO" id="GO:0016705">
    <property type="term" value="F:oxidoreductase activity, acting on paired donors, with incorporation or reduction of molecular oxygen"/>
    <property type="evidence" value="ECO:0007669"/>
    <property type="project" value="InterPro"/>
</dbReference>
<name>A0A5J4JGR9_9BACI</name>
<dbReference type="PANTHER" id="PTHR24286">
    <property type="entry name" value="CYTOCHROME P450 26"/>
    <property type="match status" value="1"/>
</dbReference>
<keyword evidence="6 8" id="KW-0408">Iron</keyword>
<reference evidence="9 10" key="1">
    <citation type="submission" date="2019-09" db="EMBL/GenBank/DDBJ databases">
        <title>Draft genome sequence of Bacillus sp. JC-7.</title>
        <authorList>
            <person name="Tanaka N."/>
            <person name="Shiwa Y."/>
            <person name="Fujita N."/>
            <person name="Tanasupawat S."/>
        </authorList>
    </citation>
    <scope>NUCLEOTIDE SEQUENCE [LARGE SCALE GENOMIC DNA]</scope>
    <source>
        <strain evidence="9 10">JC-7</strain>
    </source>
</reference>
<evidence type="ECO:0000256" key="5">
    <source>
        <dbReference type="ARBA" id="ARBA00023002"/>
    </source>
</evidence>
<keyword evidence="3 8" id="KW-0349">Heme</keyword>
<dbReference type="InterPro" id="IPR036396">
    <property type="entry name" value="Cyt_P450_sf"/>
</dbReference>
<sequence length="420" mass="48053">MAEQIPNEKTIDDTIDLLKEGYLYIKNRTDEYRINLFETRLLGQKAVCISGEEAVKIFYDPEKFKRNGAAPKRVQKTLFGENAIQTLDGKEHIRRKALFLSLMGPDAQQRLAQMAAAEWEACIPKWEKAVRIVLFDEAKNLLCRAACRWAGVPLREEETGKRAQEFMDMVYAFGAVGPRHWKGRMARTSAEDWVRGIIEDVRADKIKAEDGSVLKEMALYRDKDGRQLDAQIAAVELINVLRPITAIATFITFAALSLLEHPRYKGWLEGGDEQRIEWFAQEVRRFYPFGPFLGAKVRKNFTWNGYEFKKGLLVLLDMYGTNHDEKIWGDPDVFRPERFRDWNGSLFNFIPHGGSDPSRGHRCPGEGITLEIMKATLDFLVNKIDYDVPAQNLNIPLNKIPTLPESGFIIQNVKKKTPAV</sequence>